<evidence type="ECO:0000313" key="6">
    <source>
        <dbReference type="Proteomes" id="UP000244527"/>
    </source>
</evidence>
<dbReference type="Gene3D" id="3.40.50.720">
    <property type="entry name" value="NAD(P)-binding Rossmann-like Domain"/>
    <property type="match status" value="1"/>
</dbReference>
<evidence type="ECO:0008006" key="7">
    <source>
        <dbReference type="Google" id="ProtNLM"/>
    </source>
</evidence>
<dbReference type="SUPFAM" id="SSF51735">
    <property type="entry name" value="NAD(P)-binding Rossmann-fold domains"/>
    <property type="match status" value="1"/>
</dbReference>
<proteinExistence type="inferred from homology"/>
<dbReference type="PANTHER" id="PTHR43618:SF8">
    <property type="entry name" value="7ALPHA-HYDROXYSTEROID DEHYDROGENASE"/>
    <property type="match status" value="1"/>
</dbReference>
<organism evidence="5 6">
    <name type="scientific">Flavobacterium faecale</name>
    <dbReference type="NCBI Taxonomy" id="1355330"/>
    <lineage>
        <taxon>Bacteria</taxon>
        <taxon>Pseudomonadati</taxon>
        <taxon>Bacteroidota</taxon>
        <taxon>Flavobacteriia</taxon>
        <taxon>Flavobacteriales</taxon>
        <taxon>Flavobacteriaceae</taxon>
        <taxon>Flavobacterium</taxon>
    </lineage>
</organism>
<name>A0A2S1LGL6_9FLAO</name>
<dbReference type="InterPro" id="IPR052178">
    <property type="entry name" value="Sec_Metab_Biosynth_SDR"/>
</dbReference>
<keyword evidence="3" id="KW-0560">Oxidoreductase</keyword>
<evidence type="ECO:0000256" key="3">
    <source>
        <dbReference type="ARBA" id="ARBA00023002"/>
    </source>
</evidence>
<keyword evidence="4" id="KW-1133">Transmembrane helix</keyword>
<dbReference type="AlphaFoldDB" id="A0A2S1LGL6"/>
<dbReference type="EMBL" id="CP020918">
    <property type="protein sequence ID" value="AWG22877.1"/>
    <property type="molecule type" value="Genomic_DNA"/>
</dbReference>
<keyword evidence="4" id="KW-0812">Transmembrane</keyword>
<keyword evidence="6" id="KW-1185">Reference proteome</keyword>
<comment type="similarity">
    <text evidence="1">Belongs to the short-chain dehydrogenases/reductases (SDR) family.</text>
</comment>
<keyword evidence="4" id="KW-0472">Membrane</keyword>
<dbReference type="OrthoDB" id="9803333at2"/>
<dbReference type="KEGG" id="ffa:FFWV33_15765"/>
<evidence type="ECO:0000256" key="4">
    <source>
        <dbReference type="SAM" id="Phobius"/>
    </source>
</evidence>
<protein>
    <recommendedName>
        <fullName evidence="7">Short-chain dehydrogenase</fullName>
    </recommendedName>
</protein>
<accession>A0A2S1LGL6</accession>
<reference evidence="5 6" key="1">
    <citation type="submission" date="2017-04" db="EMBL/GenBank/DDBJ databases">
        <title>Compelte genome sequence of WV33.</title>
        <authorList>
            <person name="Lee P.C."/>
        </authorList>
    </citation>
    <scope>NUCLEOTIDE SEQUENCE [LARGE SCALE GENOMIC DNA]</scope>
    <source>
        <strain evidence="5 6">WV33</strain>
    </source>
</reference>
<feature type="transmembrane region" description="Helical" evidence="4">
    <location>
        <begin position="16"/>
        <end position="39"/>
    </location>
</feature>
<sequence length="133" mass="14629">MTSVQPRKEYDLHDRIGLATAKSFINAGAIVWITIMINFRRHLKEINNPNLKTMVSGTSSIEGIAVLEKAFAESSNNLDVLFLNVGIATFVPNALATEADFDAQFNTNVKGAYFILQQLKPHLSKGTSALFTN</sequence>
<evidence type="ECO:0000256" key="2">
    <source>
        <dbReference type="ARBA" id="ARBA00022857"/>
    </source>
</evidence>
<dbReference type="PANTHER" id="PTHR43618">
    <property type="entry name" value="7-ALPHA-HYDROXYSTEROID DEHYDROGENASE"/>
    <property type="match status" value="1"/>
</dbReference>
<evidence type="ECO:0000313" key="5">
    <source>
        <dbReference type="EMBL" id="AWG22877.1"/>
    </source>
</evidence>
<dbReference type="Proteomes" id="UP000244527">
    <property type="component" value="Chromosome"/>
</dbReference>
<keyword evidence="2" id="KW-0521">NADP</keyword>
<dbReference type="GO" id="GO:0016491">
    <property type="term" value="F:oxidoreductase activity"/>
    <property type="evidence" value="ECO:0007669"/>
    <property type="project" value="UniProtKB-KW"/>
</dbReference>
<dbReference type="InterPro" id="IPR002347">
    <property type="entry name" value="SDR_fam"/>
</dbReference>
<dbReference type="InterPro" id="IPR036291">
    <property type="entry name" value="NAD(P)-bd_dom_sf"/>
</dbReference>
<evidence type="ECO:0000256" key="1">
    <source>
        <dbReference type="ARBA" id="ARBA00006484"/>
    </source>
</evidence>
<gene>
    <name evidence="5" type="ORF">FFWV33_15765</name>
</gene>
<dbReference type="Pfam" id="PF00106">
    <property type="entry name" value="adh_short"/>
    <property type="match status" value="1"/>
</dbReference>